<evidence type="ECO:0000256" key="7">
    <source>
        <dbReference type="ARBA" id="ARBA00023004"/>
    </source>
</evidence>
<dbReference type="GO" id="GO:0006826">
    <property type="term" value="P:iron ion transport"/>
    <property type="evidence" value="ECO:0007669"/>
    <property type="project" value="UniProtKB-KW"/>
</dbReference>
<evidence type="ECO:0000256" key="1">
    <source>
        <dbReference type="ARBA" id="ARBA00004571"/>
    </source>
</evidence>
<dbReference type="InterPro" id="IPR012910">
    <property type="entry name" value="Plug_dom"/>
</dbReference>
<dbReference type="Pfam" id="PF07715">
    <property type="entry name" value="Plug"/>
    <property type="match status" value="1"/>
</dbReference>
<sequence>MRQKKGVFTMVSLAVASLLYGAQSDYQLDEVTVSANKIEEKIQDVPQSVSVLSENTLQEREIKTVEGIIQEIPNMSFSPLYFQSVNFRGINQSMFTSNNPVTIYINGVPQSNSYAYQASLANVDHVEVLRGPQGSLYGKDSIGGIINIITKSPQNEWGGTIGAEYGTDHYTYTTMSVGGAVVDDVFFINVNGDYASDDGYITNLYDGEKGIDETRNHNIGVNMTWKPIDRLSVQLSLSDYYNRAGAMDIVGVPSGVNINSYSRSDTKFQDWDVHNKITTKSNSQALNLKYALDTMDFTSTTTHKKVEANGIFDLNTAYNGLSSFSETTHKTSTQEFKLSSANTEGFRWVGGVYYEHEDVDYPKYGGQYDYSGYGMGYLSNNDASTQEADTYAAFGQIIVPFASHFEWTLGGRVQRIEKKIDSDYTSTSIDLMPGVVLDSHHYDATSSWTAFLPKTALLYKINDDLSVYTSISTGYLPGGFNNYAFSGGKETNKFEPQKSTNYEIGIKGDTLDGRLFLGANVFYMDIKDIHVYSYSNYVMTATNADKAHSQGIEFEALYKPIPTIEMNGAVGFIQTEYDSYKIYNASGHLIQAEGSTIERTPAYTAKVGIGYTDPSGFYGRVDVRAQGKTYYDPENTIKADAYVVGDVKAGYRMKSGLDVYAYIQNVTNEDYIINALAQTIQPSYDTLVMFGEGRRVGVGFKYTF</sequence>
<evidence type="ECO:0000256" key="4">
    <source>
        <dbReference type="ARBA" id="ARBA00022496"/>
    </source>
</evidence>
<evidence type="ECO:0000259" key="16">
    <source>
        <dbReference type="Pfam" id="PF07715"/>
    </source>
</evidence>
<dbReference type="InterPro" id="IPR036942">
    <property type="entry name" value="Beta-barrel_TonB_sf"/>
</dbReference>
<accession>A0A2D3W416</accession>
<evidence type="ECO:0000256" key="11">
    <source>
        <dbReference type="ARBA" id="ARBA00023237"/>
    </source>
</evidence>
<evidence type="ECO:0000259" key="15">
    <source>
        <dbReference type="Pfam" id="PF00593"/>
    </source>
</evidence>
<dbReference type="Pfam" id="PF00593">
    <property type="entry name" value="TonB_dep_Rec_b-barrel"/>
    <property type="match status" value="1"/>
</dbReference>
<evidence type="ECO:0000256" key="12">
    <source>
        <dbReference type="PROSITE-ProRule" id="PRU01360"/>
    </source>
</evidence>
<dbReference type="Gene3D" id="2.40.170.20">
    <property type="entry name" value="TonB-dependent receptor, beta-barrel domain"/>
    <property type="match status" value="1"/>
</dbReference>
<keyword evidence="2 12" id="KW-0813">Transport</keyword>
<dbReference type="InterPro" id="IPR039426">
    <property type="entry name" value="TonB-dep_rcpt-like"/>
</dbReference>
<dbReference type="PROSITE" id="PS01156">
    <property type="entry name" value="TONB_DEPENDENT_REC_2"/>
    <property type="match status" value="1"/>
</dbReference>
<dbReference type="PANTHER" id="PTHR32552">
    <property type="entry name" value="FERRICHROME IRON RECEPTOR-RELATED"/>
    <property type="match status" value="1"/>
</dbReference>
<keyword evidence="9 13" id="KW-0798">TonB box</keyword>
<keyword evidence="3 12" id="KW-1134">Transmembrane beta strand</keyword>
<evidence type="ECO:0000256" key="5">
    <source>
        <dbReference type="ARBA" id="ARBA00022692"/>
    </source>
</evidence>
<evidence type="ECO:0000313" key="17">
    <source>
        <dbReference type="EMBL" id="DAB36132.1"/>
    </source>
</evidence>
<evidence type="ECO:0000256" key="14">
    <source>
        <dbReference type="SAM" id="SignalP"/>
    </source>
</evidence>
<keyword evidence="17" id="KW-0675">Receptor</keyword>
<comment type="caution">
    <text evidence="17">The sequence shown here is derived from an EMBL/GenBank/DDBJ whole genome shotgun (WGS) entry which is preliminary data.</text>
</comment>
<keyword evidence="7" id="KW-0408">Iron</keyword>
<evidence type="ECO:0000256" key="13">
    <source>
        <dbReference type="RuleBase" id="RU003357"/>
    </source>
</evidence>
<dbReference type="PANTHER" id="PTHR32552:SF81">
    <property type="entry name" value="TONB-DEPENDENT OUTER MEMBRANE RECEPTOR"/>
    <property type="match status" value="1"/>
</dbReference>
<dbReference type="Proteomes" id="UP000231638">
    <property type="component" value="Unassembled WGS sequence"/>
</dbReference>
<dbReference type="AlphaFoldDB" id="A0A2D3W416"/>
<dbReference type="PROSITE" id="PS52016">
    <property type="entry name" value="TONB_DEPENDENT_REC_3"/>
    <property type="match status" value="1"/>
</dbReference>
<dbReference type="SUPFAM" id="SSF56935">
    <property type="entry name" value="Porins"/>
    <property type="match status" value="1"/>
</dbReference>
<evidence type="ECO:0000256" key="9">
    <source>
        <dbReference type="ARBA" id="ARBA00023077"/>
    </source>
</evidence>
<gene>
    <name evidence="17" type="ORF">CFH80_06535</name>
</gene>
<keyword evidence="4" id="KW-0410">Iron transport</keyword>
<evidence type="ECO:0000256" key="10">
    <source>
        <dbReference type="ARBA" id="ARBA00023136"/>
    </source>
</evidence>
<proteinExistence type="inferred from homology"/>
<dbReference type="GO" id="GO:0009279">
    <property type="term" value="C:cell outer membrane"/>
    <property type="evidence" value="ECO:0007669"/>
    <property type="project" value="UniProtKB-SubCell"/>
</dbReference>
<evidence type="ECO:0000256" key="6">
    <source>
        <dbReference type="ARBA" id="ARBA00022729"/>
    </source>
</evidence>
<comment type="similarity">
    <text evidence="12 13">Belongs to the TonB-dependent receptor family.</text>
</comment>
<reference evidence="17 18" key="1">
    <citation type="journal article" date="2017" name="Front. Microbiol.">
        <title>Comparative Genomic Analysis of the Class Epsilonproteobacteria and Proposed Reclassification to Epsilonbacteraeota (phyl. nov.).</title>
        <authorList>
            <person name="Waite D.W."/>
            <person name="Vanwonterghem I."/>
            <person name="Rinke C."/>
            <person name="Parks D.H."/>
            <person name="Zhang Y."/>
            <person name="Takai K."/>
            <person name="Sievert S.M."/>
            <person name="Simon J."/>
            <person name="Campbell B.J."/>
            <person name="Hanson T.E."/>
            <person name="Woyke T."/>
            <person name="Klotz M.G."/>
            <person name="Hugenholtz P."/>
        </authorList>
    </citation>
    <scope>NUCLEOTIDE SEQUENCE [LARGE SCALE GENOMIC DNA]</scope>
    <source>
        <strain evidence="17">UBA11420</strain>
    </source>
</reference>
<protein>
    <submittedName>
        <fullName evidence="17">TonB-dependent siderophore receptor</fullName>
    </submittedName>
</protein>
<evidence type="ECO:0000313" key="18">
    <source>
        <dbReference type="Proteomes" id="UP000231638"/>
    </source>
</evidence>
<evidence type="ECO:0000256" key="8">
    <source>
        <dbReference type="ARBA" id="ARBA00023065"/>
    </source>
</evidence>
<evidence type="ECO:0000256" key="3">
    <source>
        <dbReference type="ARBA" id="ARBA00022452"/>
    </source>
</evidence>
<comment type="subcellular location">
    <subcellularLocation>
        <location evidence="1 12">Cell outer membrane</location>
        <topology evidence="1 12">Multi-pass membrane protein</topology>
    </subcellularLocation>
</comment>
<feature type="domain" description="TonB-dependent receptor plug" evidence="16">
    <location>
        <begin position="42"/>
        <end position="145"/>
    </location>
</feature>
<organism evidence="17 18">
    <name type="scientific">Sulfurospirillum cavolei</name>
    <dbReference type="NCBI Taxonomy" id="366522"/>
    <lineage>
        <taxon>Bacteria</taxon>
        <taxon>Pseudomonadati</taxon>
        <taxon>Campylobacterota</taxon>
        <taxon>Epsilonproteobacteria</taxon>
        <taxon>Campylobacterales</taxon>
        <taxon>Sulfurospirillaceae</taxon>
        <taxon>Sulfurospirillum</taxon>
    </lineage>
</organism>
<keyword evidence="10 12" id="KW-0472">Membrane</keyword>
<dbReference type="InterPro" id="IPR000531">
    <property type="entry name" value="Beta-barrel_TonB"/>
</dbReference>
<dbReference type="InterPro" id="IPR010917">
    <property type="entry name" value="TonB_rcpt_CS"/>
</dbReference>
<keyword evidence="8" id="KW-0406">Ion transport</keyword>
<evidence type="ECO:0000256" key="2">
    <source>
        <dbReference type="ARBA" id="ARBA00022448"/>
    </source>
</evidence>
<dbReference type="CDD" id="cd01347">
    <property type="entry name" value="ligand_gated_channel"/>
    <property type="match status" value="1"/>
</dbReference>
<keyword evidence="5 12" id="KW-0812">Transmembrane</keyword>
<keyword evidence="11 12" id="KW-0998">Cell outer membrane</keyword>
<keyword evidence="6 14" id="KW-0732">Signal</keyword>
<name>A0A2D3W416_9BACT</name>
<dbReference type="EMBL" id="DLUG01000173">
    <property type="protein sequence ID" value="DAB36132.1"/>
    <property type="molecule type" value="Genomic_DNA"/>
</dbReference>
<feature type="signal peptide" evidence="14">
    <location>
        <begin position="1"/>
        <end position="21"/>
    </location>
</feature>
<feature type="chain" id="PRO_5013777010" evidence="14">
    <location>
        <begin position="22"/>
        <end position="704"/>
    </location>
</feature>
<feature type="domain" description="TonB-dependent receptor-like beta-barrel" evidence="15">
    <location>
        <begin position="255"/>
        <end position="666"/>
    </location>
</feature>